<sequence>MGITTEGLLTVGGILEGFETPFEGELRQMTFLMGDSDTAKDHCTLYSTECGVSKAPRSTHKTQVPNLSLNVSDLTKHNTKWDLHTLDLKNVSFTVENDVEADKPPVITTKSTSKGTNDRRVLTSIEALSQNTSTDRRKTQTGPLDNIIDLDSPSATDLEKSLQHPTETQYKQPDRNVLRTEEDLLPPTISSDPLKNGPKTATEDYGGQDRIQVIGIEHATVQQAFPKHGDIITGLDGRPYKLLRGAPGPLGPPGRRGCAGREGFVGFQGDKGSQGPVGRVGLRGEPGPPGFPGLPSLYLWRNTPEDWAAFRLDASKDMEIRVMLGQGWDCRRQGSSPSSQGPAVGNRQRSTAGLTPTGPDLRVTCHLCGCARLVYHY</sequence>
<dbReference type="AlphaFoldDB" id="A0A6P8FUH6"/>
<dbReference type="Proteomes" id="UP000515152">
    <property type="component" value="Chromosome 7"/>
</dbReference>
<dbReference type="OrthoDB" id="8939548at2759"/>
<organism evidence="2 3">
    <name type="scientific">Clupea harengus</name>
    <name type="common">Atlantic herring</name>
    <dbReference type="NCBI Taxonomy" id="7950"/>
    <lineage>
        <taxon>Eukaryota</taxon>
        <taxon>Metazoa</taxon>
        <taxon>Chordata</taxon>
        <taxon>Craniata</taxon>
        <taxon>Vertebrata</taxon>
        <taxon>Euteleostomi</taxon>
        <taxon>Actinopterygii</taxon>
        <taxon>Neopterygii</taxon>
        <taxon>Teleostei</taxon>
        <taxon>Clupei</taxon>
        <taxon>Clupeiformes</taxon>
        <taxon>Clupeoidei</taxon>
        <taxon>Clupeidae</taxon>
        <taxon>Clupea</taxon>
    </lineage>
</organism>
<dbReference type="GeneID" id="116221213"/>
<evidence type="ECO:0000313" key="3">
    <source>
        <dbReference type="RefSeq" id="XP_031427050.2"/>
    </source>
</evidence>
<dbReference type="RefSeq" id="XP_031427050.2">
    <property type="nucleotide sequence ID" value="XM_031571190.2"/>
</dbReference>
<name>A0A6P8FUH6_CLUHA</name>
<feature type="region of interest" description="Disordered" evidence="1">
    <location>
        <begin position="126"/>
        <end position="177"/>
    </location>
</feature>
<feature type="region of interest" description="Disordered" evidence="1">
    <location>
        <begin position="329"/>
        <end position="356"/>
    </location>
</feature>
<evidence type="ECO:0000256" key="1">
    <source>
        <dbReference type="SAM" id="MobiDB-lite"/>
    </source>
</evidence>
<protein>
    <submittedName>
        <fullName evidence="3">Collagen alpha-1(V) chain-like</fullName>
    </submittedName>
</protein>
<gene>
    <name evidence="3" type="primary">LOC116221213</name>
</gene>
<reference evidence="3" key="1">
    <citation type="submission" date="2025-08" db="UniProtKB">
        <authorList>
            <consortium name="RefSeq"/>
        </authorList>
    </citation>
    <scope>IDENTIFICATION</scope>
</reference>
<dbReference type="KEGG" id="char:116221213"/>
<dbReference type="Pfam" id="PF01391">
    <property type="entry name" value="Collagen"/>
    <property type="match status" value="1"/>
</dbReference>
<feature type="compositionally biased region" description="Polar residues" evidence="1">
    <location>
        <begin position="333"/>
        <end position="354"/>
    </location>
</feature>
<keyword evidence="2" id="KW-1185">Reference proteome</keyword>
<evidence type="ECO:0000313" key="2">
    <source>
        <dbReference type="Proteomes" id="UP000515152"/>
    </source>
</evidence>
<proteinExistence type="predicted"/>
<dbReference type="InterPro" id="IPR008160">
    <property type="entry name" value="Collagen"/>
</dbReference>
<accession>A0A6P8FUH6</accession>